<dbReference type="InterPro" id="IPR040183">
    <property type="entry name" value="THUMPD1-like"/>
</dbReference>
<dbReference type="SMART" id="SM00981">
    <property type="entry name" value="THUMP"/>
    <property type="match status" value="1"/>
</dbReference>
<dbReference type="OrthoDB" id="26307at2157"/>
<name>K0IN99_NITGG</name>
<keyword evidence="4" id="KW-1185">Reference proteome</keyword>
<dbReference type="KEGG" id="nga:Ngar_c20730"/>
<evidence type="ECO:0000256" key="1">
    <source>
        <dbReference type="PROSITE-ProRule" id="PRU00529"/>
    </source>
</evidence>
<dbReference type="Pfam" id="PF02926">
    <property type="entry name" value="THUMP"/>
    <property type="match status" value="1"/>
</dbReference>
<dbReference type="GeneID" id="13795936"/>
<protein>
    <submittedName>
        <fullName evidence="3">Putative THUMP domain protein</fullName>
    </submittedName>
</protein>
<evidence type="ECO:0000259" key="2">
    <source>
        <dbReference type="PROSITE" id="PS51165"/>
    </source>
</evidence>
<dbReference type="InterPro" id="IPR004114">
    <property type="entry name" value="THUMP_dom"/>
</dbReference>
<dbReference type="PROSITE" id="PS51165">
    <property type="entry name" value="THUMP"/>
    <property type="match status" value="1"/>
</dbReference>
<dbReference type="HOGENOM" id="CLU_097042_0_0_2"/>
<dbReference type="GO" id="GO:0003723">
    <property type="term" value="F:RNA binding"/>
    <property type="evidence" value="ECO:0007669"/>
    <property type="project" value="UniProtKB-UniRule"/>
</dbReference>
<gene>
    <name evidence="3" type="ordered locus">Ngar_c20730</name>
</gene>
<dbReference type="Gene3D" id="3.30.2300.10">
    <property type="entry name" value="THUMP superfamily"/>
    <property type="match status" value="1"/>
</dbReference>
<sequence>MANFNLIVSTSRFSEEEAQDEILDLLDMFGDPDAESEITEIKGLLLAQTALDPFEVIEKLKELIASEPWEVRYILRVLPVERVVPTELDAIRQAARDLAVAKIGNNESFRITVEKRHSALESIEVIKAIAGEIESKVDLENPSWIVLVEIIGGEAGLSVLRPEQIFSSVIEKRK</sequence>
<keyword evidence="1" id="KW-0694">RNA-binding</keyword>
<evidence type="ECO:0000313" key="4">
    <source>
        <dbReference type="Proteomes" id="UP000008037"/>
    </source>
</evidence>
<dbReference type="EMBL" id="CP002408">
    <property type="protein sequence ID" value="AFU59004.1"/>
    <property type="molecule type" value="Genomic_DNA"/>
</dbReference>
<dbReference type="InParanoid" id="K0IN99"/>
<dbReference type="STRING" id="1237085.Ngar_c20730"/>
<feature type="domain" description="THUMP" evidence="2">
    <location>
        <begin position="62"/>
        <end position="161"/>
    </location>
</feature>
<dbReference type="Proteomes" id="UP000008037">
    <property type="component" value="Chromosome"/>
</dbReference>
<proteinExistence type="predicted"/>
<dbReference type="SUPFAM" id="SSF143437">
    <property type="entry name" value="THUMP domain-like"/>
    <property type="match status" value="1"/>
</dbReference>
<organism evidence="3 4">
    <name type="scientific">Nitrososphaera gargensis (strain Ga9.2)</name>
    <dbReference type="NCBI Taxonomy" id="1237085"/>
    <lineage>
        <taxon>Archaea</taxon>
        <taxon>Nitrososphaerota</taxon>
        <taxon>Nitrososphaeria</taxon>
        <taxon>Nitrososphaerales</taxon>
        <taxon>Nitrososphaeraceae</taxon>
        <taxon>Nitrososphaera</taxon>
    </lineage>
</organism>
<dbReference type="RefSeq" id="WP_015019539.1">
    <property type="nucleotide sequence ID" value="NC_018719.1"/>
</dbReference>
<reference evidence="3 4" key="1">
    <citation type="journal article" date="2012" name="Environ. Microbiol.">
        <title>The genome of the ammonia-oxidizing Candidatus Nitrososphaera gargensis: insights into metabolic versatility and environmental adaptations.</title>
        <authorList>
            <person name="Spang A."/>
            <person name="Poehlein A."/>
            <person name="Offre P."/>
            <person name="Zumbragel S."/>
            <person name="Haider S."/>
            <person name="Rychlik N."/>
            <person name="Nowka B."/>
            <person name="Schmeisser C."/>
            <person name="Lebedeva E.V."/>
            <person name="Rattei T."/>
            <person name="Bohm C."/>
            <person name="Schmid M."/>
            <person name="Galushko A."/>
            <person name="Hatzenpichler R."/>
            <person name="Weinmaier T."/>
            <person name="Daniel R."/>
            <person name="Schleper C."/>
            <person name="Spieck E."/>
            <person name="Streit W."/>
            <person name="Wagner M."/>
        </authorList>
    </citation>
    <scope>NUCLEOTIDE SEQUENCE [LARGE SCALE GENOMIC DNA]</scope>
    <source>
        <strain evidence="4">Ga9.2</strain>
    </source>
</reference>
<dbReference type="BioCyc" id="CNIT1237085:G1324-2071-MONOMER"/>
<dbReference type="GO" id="GO:0006400">
    <property type="term" value="P:tRNA modification"/>
    <property type="evidence" value="ECO:0007669"/>
    <property type="project" value="InterPro"/>
</dbReference>
<dbReference type="CDD" id="cd11717">
    <property type="entry name" value="THUMP_THUMPD1_like"/>
    <property type="match status" value="1"/>
</dbReference>
<accession>K0IN99</accession>
<dbReference type="AlphaFoldDB" id="K0IN99"/>
<evidence type="ECO:0000313" key="3">
    <source>
        <dbReference type="EMBL" id="AFU59004.1"/>
    </source>
</evidence>
<dbReference type="PANTHER" id="PTHR13452:SF10">
    <property type="entry name" value="THUMP DOMAIN-CONTAINING PROTEIN 1"/>
    <property type="match status" value="1"/>
</dbReference>
<dbReference type="PANTHER" id="PTHR13452">
    <property type="entry name" value="THUMP DOMAIN CONTAINING PROTEIN 1-RELATED"/>
    <property type="match status" value="1"/>
</dbReference>